<feature type="non-terminal residue" evidence="2">
    <location>
        <position position="266"/>
    </location>
</feature>
<sequence length="266" mass="31604">MADEFVVNILKELSLSENIIQLFKDEENYRSAFVCLTEYMLVNLIPKIDQREKKSNVKEILLNHSEGNIILNFYEAHQSLNSLMRNKMTHIIITSMLQKFENQTLQTHCLKALFLEIIQLFPTETSETYFIPYKREGNKNTSNRGKLCDKYCNLKKIIRKISNKNKSSKTITDSSSSNHSINYERIEDDMLWLKNNVALWEILLEKWDKTFQLRYNNCVKYTNGKNMHFKDYPGLKASTAFVLNDYNKLFPEKEFTFFVKFEYFKE</sequence>
<protein>
    <submittedName>
        <fullName evidence="2">Uncharacterized protein LOC112682954</fullName>
    </submittedName>
</protein>
<proteinExistence type="predicted"/>
<dbReference type="OrthoDB" id="6631001at2759"/>
<gene>
    <name evidence="2" type="primary">LOC112682954</name>
</gene>
<dbReference type="Proteomes" id="UP000694846">
    <property type="component" value="Unplaced"/>
</dbReference>
<keyword evidence="1" id="KW-1185">Reference proteome</keyword>
<accession>A0A8B8FF75</accession>
<dbReference type="GeneID" id="112682954"/>
<evidence type="ECO:0000313" key="1">
    <source>
        <dbReference type="Proteomes" id="UP000694846"/>
    </source>
</evidence>
<organism evidence="1 2">
    <name type="scientific">Sipha flava</name>
    <name type="common">yellow sugarcane aphid</name>
    <dbReference type="NCBI Taxonomy" id="143950"/>
    <lineage>
        <taxon>Eukaryota</taxon>
        <taxon>Metazoa</taxon>
        <taxon>Ecdysozoa</taxon>
        <taxon>Arthropoda</taxon>
        <taxon>Hexapoda</taxon>
        <taxon>Insecta</taxon>
        <taxon>Pterygota</taxon>
        <taxon>Neoptera</taxon>
        <taxon>Paraneoptera</taxon>
        <taxon>Hemiptera</taxon>
        <taxon>Sternorrhyncha</taxon>
        <taxon>Aphidomorpha</taxon>
        <taxon>Aphidoidea</taxon>
        <taxon>Aphididae</taxon>
        <taxon>Sipha</taxon>
    </lineage>
</organism>
<dbReference type="AlphaFoldDB" id="A0A8B8FF75"/>
<name>A0A8B8FF75_9HEMI</name>
<dbReference type="RefSeq" id="XP_025409534.1">
    <property type="nucleotide sequence ID" value="XM_025553749.1"/>
</dbReference>
<reference evidence="2" key="1">
    <citation type="submission" date="2025-08" db="UniProtKB">
        <authorList>
            <consortium name="RefSeq"/>
        </authorList>
    </citation>
    <scope>IDENTIFICATION</scope>
    <source>
        <tissue evidence="2">Whole body</tissue>
    </source>
</reference>
<evidence type="ECO:0000313" key="2">
    <source>
        <dbReference type="RefSeq" id="XP_025409534.1"/>
    </source>
</evidence>